<evidence type="ECO:0008006" key="6">
    <source>
        <dbReference type="Google" id="ProtNLM"/>
    </source>
</evidence>
<evidence type="ECO:0000313" key="4">
    <source>
        <dbReference type="EMBL" id="KAK6637269.1"/>
    </source>
</evidence>
<evidence type="ECO:0000256" key="2">
    <source>
        <dbReference type="ARBA" id="ARBA00022803"/>
    </source>
</evidence>
<dbReference type="PANTHER" id="PTHR22767:SF2">
    <property type="entry name" value="N(ALPHA)-ACETYLTRANSFERASE 15_16, ISOFORM A"/>
    <property type="match status" value="1"/>
</dbReference>
<sequence length="295" mass="33379">MPSPCIRMPKNLAPSELKKIRNKQRKQRAKEDLERKQAQEKMEKKELHNKSRQQVAGDAEPDAPKQDELIPEKLTRAEDPLEQAIKFLQPLQTLASDRIQTHLMAFEIYYRKGKALLMLQSIRRAHKVEPDHPLLHTCIIRYKLYLDVHVARMEESITTVINETMKPIWGEKDAKTLNAEYLKAHKHSIRHVLQGTRMLYYLEPQQQKIAVSLATCLDEGVEGVSIETCTDVLDALKNGDFGSCSKEAEEFRLKCQEKYPLALAFKEGGAAAAAAAAVASSTPVFNHVSPTGQEN</sequence>
<feature type="compositionally biased region" description="Basic and acidic residues" evidence="3">
    <location>
        <begin position="29"/>
        <end position="49"/>
    </location>
</feature>
<gene>
    <name evidence="4" type="ORF">RUM44_007683</name>
</gene>
<dbReference type="EMBL" id="JAWJWF010000002">
    <property type="protein sequence ID" value="KAK6637269.1"/>
    <property type="molecule type" value="Genomic_DNA"/>
</dbReference>
<accession>A0ABR1B820</accession>
<proteinExistence type="predicted"/>
<reference evidence="4 5" key="1">
    <citation type="submission" date="2023-09" db="EMBL/GenBank/DDBJ databases">
        <title>Genomes of two closely related lineages of the louse Polyplax serrata with different host specificities.</title>
        <authorList>
            <person name="Martinu J."/>
            <person name="Tarabai H."/>
            <person name="Stefka J."/>
            <person name="Hypsa V."/>
        </authorList>
    </citation>
    <scope>NUCLEOTIDE SEQUENCE [LARGE SCALE GENOMIC DNA]</scope>
    <source>
        <strain evidence="4">98ZLc_SE</strain>
    </source>
</reference>
<evidence type="ECO:0000256" key="1">
    <source>
        <dbReference type="ARBA" id="ARBA00022737"/>
    </source>
</evidence>
<protein>
    <recommendedName>
        <fullName evidence="6">N-alpha-acetyltransferase 15, NatA auxiliary subunit</fullName>
    </recommendedName>
</protein>
<dbReference type="Proteomes" id="UP001359485">
    <property type="component" value="Unassembled WGS sequence"/>
</dbReference>
<comment type="caution">
    <text evidence="4">The sequence shown here is derived from an EMBL/GenBank/DDBJ whole genome shotgun (WGS) entry which is preliminary data.</text>
</comment>
<keyword evidence="5" id="KW-1185">Reference proteome</keyword>
<dbReference type="PANTHER" id="PTHR22767">
    <property type="entry name" value="N-TERMINAL ACETYLTRANSFERASE-RELATED"/>
    <property type="match status" value="1"/>
</dbReference>
<organism evidence="4 5">
    <name type="scientific">Polyplax serrata</name>
    <name type="common">Common mouse louse</name>
    <dbReference type="NCBI Taxonomy" id="468196"/>
    <lineage>
        <taxon>Eukaryota</taxon>
        <taxon>Metazoa</taxon>
        <taxon>Ecdysozoa</taxon>
        <taxon>Arthropoda</taxon>
        <taxon>Hexapoda</taxon>
        <taxon>Insecta</taxon>
        <taxon>Pterygota</taxon>
        <taxon>Neoptera</taxon>
        <taxon>Paraneoptera</taxon>
        <taxon>Psocodea</taxon>
        <taxon>Troctomorpha</taxon>
        <taxon>Phthiraptera</taxon>
        <taxon>Anoplura</taxon>
        <taxon>Polyplacidae</taxon>
        <taxon>Polyplax</taxon>
    </lineage>
</organism>
<keyword evidence="2" id="KW-0802">TPR repeat</keyword>
<dbReference type="Pfam" id="PF12569">
    <property type="entry name" value="NatA_aux_su"/>
    <property type="match status" value="1"/>
</dbReference>
<feature type="region of interest" description="Disordered" evidence="3">
    <location>
        <begin position="1"/>
        <end position="67"/>
    </location>
</feature>
<name>A0ABR1B820_POLSC</name>
<evidence type="ECO:0000313" key="5">
    <source>
        <dbReference type="Proteomes" id="UP001359485"/>
    </source>
</evidence>
<keyword evidence="1" id="KW-0677">Repeat</keyword>
<dbReference type="Gene3D" id="1.25.40.1010">
    <property type="match status" value="1"/>
</dbReference>
<evidence type="ECO:0000256" key="3">
    <source>
        <dbReference type="SAM" id="MobiDB-lite"/>
    </source>
</evidence>
<dbReference type="InterPro" id="IPR021183">
    <property type="entry name" value="NatA_aux_su"/>
</dbReference>